<dbReference type="PANTHER" id="PTHR35682:SF1">
    <property type="entry name" value="TRANSMEMBRANE PROTEIN 252"/>
    <property type="match status" value="1"/>
</dbReference>
<dbReference type="PANTHER" id="PTHR35682">
    <property type="entry name" value="TRANSMEMBRANE PROTEIN 252"/>
    <property type="match status" value="1"/>
</dbReference>
<dbReference type="RefSeq" id="XP_012592482.1">
    <property type="nucleotide sequence ID" value="XM_012737028.2"/>
</dbReference>
<dbReference type="AlphaFoldDB" id="A0A8B7EDK8"/>
<name>A0A8B7EDK8_MICMU</name>
<dbReference type="CTD" id="169693"/>
<dbReference type="InterPro" id="IPR031363">
    <property type="entry name" value="TMEM252"/>
</dbReference>
<feature type="region of interest" description="Disordered" evidence="1">
    <location>
        <begin position="105"/>
        <end position="185"/>
    </location>
</feature>
<protein>
    <submittedName>
        <fullName evidence="4">Transmembrane protein 252</fullName>
    </submittedName>
</protein>
<sequence length="185" mass="19668">MQNRTGLILCLLALLTGFLMVCLGAAFLSSASLSNCWGGLIVAYVLLSLGFVILLNGIFWSSYCQASESKRLFSLALRRHLACGALPLATVDRPDFYPPAYEESLGAEKQTRPAEGGASEAPPPPYTETGLELQDENEAQPEAPPPYAESTAALAVAVTSEGAERQSPECQRQESSPARVAHPVG</sequence>
<dbReference type="GeneID" id="105855824"/>
<evidence type="ECO:0000313" key="4">
    <source>
        <dbReference type="Ensembl" id="ENSMICP00000046851.1"/>
    </source>
</evidence>
<evidence type="ECO:0000313" key="5">
    <source>
        <dbReference type="Proteomes" id="UP000694394"/>
    </source>
</evidence>
<keyword evidence="2" id="KW-0812">Transmembrane</keyword>
<feature type="signal peptide" evidence="3">
    <location>
        <begin position="1"/>
        <end position="24"/>
    </location>
</feature>
<evidence type="ECO:0000256" key="1">
    <source>
        <dbReference type="SAM" id="MobiDB-lite"/>
    </source>
</evidence>
<dbReference type="Ensembl" id="ENSMICT00000060194.1">
    <property type="protein sequence ID" value="ENSMICP00000046851.1"/>
    <property type="gene ID" value="ENSMICG00000044472.1"/>
</dbReference>
<keyword evidence="5" id="KW-1185">Reference proteome</keyword>
<keyword evidence="2" id="KW-0472">Membrane</keyword>
<accession>A0A8B7EDK8</accession>
<reference evidence="4" key="1">
    <citation type="submission" date="2016-12" db="EMBL/GenBank/DDBJ databases">
        <title>Mouse lemur reference genome and diversity panel.</title>
        <authorList>
            <person name="Harris R."/>
            <person name="Larsen P."/>
            <person name="Liu Y."/>
            <person name="Hughes D.S."/>
            <person name="Murali S."/>
            <person name="Raveendran M."/>
            <person name="Korchina V."/>
            <person name="Wang M."/>
            <person name="Jhangiani S."/>
            <person name="Bandaranaike D."/>
            <person name="Bellair M."/>
            <person name="Blankenburg K."/>
            <person name="Chao H."/>
            <person name="Dahdouli M."/>
            <person name="Dinh H."/>
            <person name="Doddapaneni H."/>
            <person name="English A."/>
            <person name="Firestine M."/>
            <person name="Gnanaolivu R."/>
            <person name="Gross S."/>
            <person name="Hernandez B."/>
            <person name="Javaid M."/>
            <person name="Jayaseelan J."/>
            <person name="Jones J."/>
            <person name="Khan Z."/>
            <person name="Kovar C."/>
            <person name="Kurapati P."/>
            <person name="Le B."/>
            <person name="Lee S."/>
            <person name="Li M."/>
            <person name="Mathew T."/>
            <person name="Narasimhan A."/>
            <person name="Ngo D."/>
            <person name="Nguyen L."/>
            <person name="Okwuonu G."/>
            <person name="Ongeri F."/>
            <person name="Osuji N."/>
            <person name="Pu L.-L."/>
            <person name="Puazo M."/>
            <person name="Quiroz J."/>
            <person name="Raj R."/>
            <person name="Rajbhandari K."/>
            <person name="Reid J.G."/>
            <person name="Santibanez J."/>
            <person name="Sexton D."/>
            <person name="Skinner E."/>
            <person name="Vee V."/>
            <person name="Weissenberger G."/>
            <person name="Wu Y."/>
            <person name="Xin Y."/>
            <person name="Han Y."/>
            <person name="Campbell C."/>
            <person name="Brown A."/>
            <person name="Sullivan B."/>
            <person name="Shelton J."/>
            <person name="Brown S."/>
            <person name="Dudchenko O."/>
            <person name="Machol I."/>
            <person name="Durand N."/>
            <person name="Shamim M."/>
            <person name="Lieberman A."/>
            <person name="Muzny D.M."/>
            <person name="Richards S."/>
            <person name="Yoder A."/>
            <person name="Worley K.C."/>
            <person name="Rogers J."/>
            <person name="Gibbs R.A."/>
        </authorList>
    </citation>
    <scope>NUCLEOTIDE SEQUENCE [LARGE SCALE GENOMIC DNA]</scope>
</reference>
<gene>
    <name evidence="4" type="primary">TMEM252</name>
</gene>
<dbReference type="Pfam" id="PF15664">
    <property type="entry name" value="TMEM252"/>
    <property type="match status" value="1"/>
</dbReference>
<dbReference type="GeneTree" id="ENSGT00390000005250"/>
<reference evidence="4" key="3">
    <citation type="submission" date="2025-09" db="UniProtKB">
        <authorList>
            <consortium name="Ensembl"/>
        </authorList>
    </citation>
    <scope>IDENTIFICATION</scope>
</reference>
<evidence type="ECO:0000256" key="2">
    <source>
        <dbReference type="SAM" id="Phobius"/>
    </source>
</evidence>
<feature type="chain" id="PRO_5044133333" evidence="3">
    <location>
        <begin position="25"/>
        <end position="185"/>
    </location>
</feature>
<reference evidence="4" key="2">
    <citation type="submission" date="2025-08" db="UniProtKB">
        <authorList>
            <consortium name="Ensembl"/>
        </authorList>
    </citation>
    <scope>IDENTIFICATION</scope>
</reference>
<proteinExistence type="predicted"/>
<dbReference type="Proteomes" id="UP000694394">
    <property type="component" value="Chromosome 10"/>
</dbReference>
<keyword evidence="3" id="KW-0732">Signal</keyword>
<dbReference type="OrthoDB" id="9896070at2759"/>
<dbReference type="EMBL" id="ABDC03014400">
    <property type="status" value="NOT_ANNOTATED_CDS"/>
    <property type="molecule type" value="Genomic_DNA"/>
</dbReference>
<keyword evidence="2" id="KW-1133">Transmembrane helix</keyword>
<dbReference type="KEGG" id="mmur:105855824"/>
<feature type="transmembrane region" description="Helical" evidence="2">
    <location>
        <begin position="41"/>
        <end position="63"/>
    </location>
</feature>
<organism evidence="4 5">
    <name type="scientific">Microcebus murinus</name>
    <name type="common">Gray mouse lemur</name>
    <name type="synonym">Lemur murinus</name>
    <dbReference type="NCBI Taxonomy" id="30608"/>
    <lineage>
        <taxon>Eukaryota</taxon>
        <taxon>Metazoa</taxon>
        <taxon>Chordata</taxon>
        <taxon>Craniata</taxon>
        <taxon>Vertebrata</taxon>
        <taxon>Euteleostomi</taxon>
        <taxon>Mammalia</taxon>
        <taxon>Eutheria</taxon>
        <taxon>Euarchontoglires</taxon>
        <taxon>Primates</taxon>
        <taxon>Strepsirrhini</taxon>
        <taxon>Lemuriformes</taxon>
        <taxon>Cheirogaleidae</taxon>
        <taxon>Microcebus</taxon>
    </lineage>
</organism>
<evidence type="ECO:0000256" key="3">
    <source>
        <dbReference type="SAM" id="SignalP"/>
    </source>
</evidence>